<proteinExistence type="predicted"/>
<dbReference type="AlphaFoldDB" id="A0A391NX04"/>
<comment type="caution">
    <text evidence="1">The sequence shown here is derived from an EMBL/GenBank/DDBJ whole genome shotgun (WGS) entry which is preliminary data.</text>
</comment>
<evidence type="ECO:0000313" key="1">
    <source>
        <dbReference type="EMBL" id="GCA64526.1"/>
    </source>
</evidence>
<dbReference type="EMBL" id="BDIP01007545">
    <property type="protein sequence ID" value="GCA64526.1"/>
    <property type="molecule type" value="Genomic_DNA"/>
</dbReference>
<sequence length="47" mass="5360">MYARIPQGLHGMSHSDMARVDMEERGRGGNRYINTIRRIGTILQATE</sequence>
<protein>
    <submittedName>
        <fullName evidence="1">Uncharacterized protein</fullName>
    </submittedName>
</protein>
<accession>A0A391NX04</accession>
<dbReference type="Proteomes" id="UP000265618">
    <property type="component" value="Unassembled WGS sequence"/>
</dbReference>
<feature type="non-terminal residue" evidence="1">
    <location>
        <position position="1"/>
    </location>
</feature>
<organism evidence="1 2">
    <name type="scientific">Kipferlia bialata</name>
    <dbReference type="NCBI Taxonomy" id="797122"/>
    <lineage>
        <taxon>Eukaryota</taxon>
        <taxon>Metamonada</taxon>
        <taxon>Carpediemonas-like organisms</taxon>
        <taxon>Kipferlia</taxon>
    </lineage>
</organism>
<reference evidence="1 2" key="1">
    <citation type="journal article" date="2018" name="PLoS ONE">
        <title>The draft genome of Kipferlia bialata reveals reductive genome evolution in fornicate parasites.</title>
        <authorList>
            <person name="Tanifuji G."/>
            <person name="Takabayashi S."/>
            <person name="Kume K."/>
            <person name="Takagi M."/>
            <person name="Nakayama T."/>
            <person name="Kamikawa R."/>
            <person name="Inagaki Y."/>
            <person name="Hashimoto T."/>
        </authorList>
    </citation>
    <scope>NUCLEOTIDE SEQUENCE [LARGE SCALE GENOMIC DNA]</scope>
    <source>
        <strain evidence="1">NY0173</strain>
    </source>
</reference>
<keyword evidence="2" id="KW-1185">Reference proteome</keyword>
<name>A0A391NX04_9EUKA</name>
<gene>
    <name evidence="1" type="ORF">KIPB_014548</name>
</gene>
<evidence type="ECO:0000313" key="2">
    <source>
        <dbReference type="Proteomes" id="UP000265618"/>
    </source>
</evidence>